<dbReference type="InParanoid" id="I1S5V6"/>
<proteinExistence type="predicted"/>
<reference evidence="2 3" key="1">
    <citation type="journal article" date="2007" name="Science">
        <title>The Fusarium graminearum genome reveals a link between localized polymorphism and pathogen specialization.</title>
        <authorList>
            <person name="Cuomo C.A."/>
            <person name="Gueldener U."/>
            <person name="Xu J.-R."/>
            <person name="Trail F."/>
            <person name="Turgeon B.G."/>
            <person name="Di Pietro A."/>
            <person name="Walton J.D."/>
            <person name="Ma L.-J."/>
            <person name="Baker S.E."/>
            <person name="Rep M."/>
            <person name="Adam G."/>
            <person name="Antoniw J."/>
            <person name="Baldwin T."/>
            <person name="Calvo S.E."/>
            <person name="Chang Y.-L."/>
            <person name="DeCaprio D."/>
            <person name="Gale L.R."/>
            <person name="Gnerre S."/>
            <person name="Goswami R.S."/>
            <person name="Hammond-Kosack K."/>
            <person name="Harris L.J."/>
            <person name="Hilburn K."/>
            <person name="Kennell J.C."/>
            <person name="Kroken S."/>
            <person name="Magnuson J.K."/>
            <person name="Mannhaupt G."/>
            <person name="Mauceli E.W."/>
            <person name="Mewes H.-W."/>
            <person name="Mitterbauer R."/>
            <person name="Muehlbauer G."/>
            <person name="Muensterkoetter M."/>
            <person name="Nelson D."/>
            <person name="O'Donnell K."/>
            <person name="Ouellet T."/>
            <person name="Qi W."/>
            <person name="Quesneville H."/>
            <person name="Roncero M.I.G."/>
            <person name="Seong K.-Y."/>
            <person name="Tetko I.V."/>
            <person name="Urban M."/>
            <person name="Waalwijk C."/>
            <person name="Ward T.J."/>
            <person name="Yao J."/>
            <person name="Birren B.W."/>
            <person name="Kistler H.C."/>
        </authorList>
    </citation>
    <scope>NUCLEOTIDE SEQUENCE [LARGE SCALE GENOMIC DNA]</scope>
    <source>
        <strain evidence="3">ATCC MYA-4620 / CBS 123657 / FGSC 9075 / NRRL 31084 / PH-1</strain>
        <strain evidence="2">PH-1 / ATCC MYA-4620 / FGSC 9075 / NRRL 31084</strain>
    </source>
</reference>
<evidence type="ECO:0000313" key="2">
    <source>
        <dbReference type="EnsemblFungi" id="CEF79620"/>
    </source>
</evidence>
<evidence type="ECO:0000313" key="3">
    <source>
        <dbReference type="Proteomes" id="UP000070720"/>
    </source>
</evidence>
<evidence type="ECO:0000313" key="1">
    <source>
        <dbReference type="EMBL" id="CEF79620.1"/>
    </source>
</evidence>
<reference evidence="2 3" key="2">
    <citation type="journal article" date="2010" name="Nature">
        <title>Comparative genomics reveals mobile pathogenicity chromosomes in Fusarium.</title>
        <authorList>
            <person name="Ma L.J."/>
            <person name="van der Does H.C."/>
            <person name="Borkovich K.A."/>
            <person name="Coleman J.J."/>
            <person name="Daboussi M.J."/>
            <person name="Di Pietro A."/>
            <person name="Dufresne M."/>
            <person name="Freitag M."/>
            <person name="Grabherr M."/>
            <person name="Henrissat B."/>
            <person name="Houterman P.M."/>
            <person name="Kang S."/>
            <person name="Shim W.B."/>
            <person name="Woloshuk C."/>
            <person name="Xie X."/>
            <person name="Xu J.R."/>
            <person name="Antoniw J."/>
            <person name="Baker S.E."/>
            <person name="Bluhm B.H."/>
            <person name="Breakspear A."/>
            <person name="Brown D.W."/>
            <person name="Butchko R.A."/>
            <person name="Chapman S."/>
            <person name="Coulson R."/>
            <person name="Coutinho P.M."/>
            <person name="Danchin E.G."/>
            <person name="Diener A."/>
            <person name="Gale L.R."/>
            <person name="Gardiner D.M."/>
            <person name="Goff S."/>
            <person name="Hammond-Kosack K.E."/>
            <person name="Hilburn K."/>
            <person name="Hua-Van A."/>
            <person name="Jonkers W."/>
            <person name="Kazan K."/>
            <person name="Kodira C.D."/>
            <person name="Koehrsen M."/>
            <person name="Kumar L."/>
            <person name="Lee Y.H."/>
            <person name="Li L."/>
            <person name="Manners J.M."/>
            <person name="Miranda-Saavedra D."/>
            <person name="Mukherjee M."/>
            <person name="Park G."/>
            <person name="Park J."/>
            <person name="Park S.Y."/>
            <person name="Proctor R.H."/>
            <person name="Regev A."/>
            <person name="Ruiz-Roldan M.C."/>
            <person name="Sain D."/>
            <person name="Sakthikumar S."/>
            <person name="Sykes S."/>
            <person name="Schwartz D.C."/>
            <person name="Turgeon B.G."/>
            <person name="Wapinski I."/>
            <person name="Yoder O."/>
            <person name="Young S."/>
            <person name="Zeng Q."/>
            <person name="Zhou S."/>
            <person name="Galagan J."/>
            <person name="Cuomo C.A."/>
            <person name="Kistler H.C."/>
            <person name="Rep M."/>
        </authorList>
    </citation>
    <scope>GENOME REANNOTATION</scope>
    <source>
        <strain evidence="3">ATCC MYA-4620 / CBS 123657 / FGSC 9075 / NRRL 31084 / PH-1</strain>
        <strain evidence="2">PH-1 / ATCC MYA-4620 / FGSC 9075 / NRRL 31084</strain>
    </source>
</reference>
<reference evidence="2" key="5">
    <citation type="submission" date="2017-01" db="UniProtKB">
        <authorList>
            <consortium name="EnsemblFungi"/>
        </authorList>
    </citation>
    <scope>IDENTIFICATION</scope>
    <source>
        <strain evidence="2">PH-1 / ATCC MYA-4620 / FGSC 9075 / NRRL 31084</strain>
    </source>
</reference>
<dbReference type="VEuPathDB" id="FungiDB:FGRAMPH1_01G15641"/>
<dbReference type="RefSeq" id="XP_011320998.1">
    <property type="nucleotide sequence ID" value="XM_011322696.1"/>
</dbReference>
<gene>
    <name evidence="1" type="ORF">FGRAMPH1_01T15641</name>
</gene>
<organism evidence="2">
    <name type="scientific">Gibberella zeae (strain ATCC MYA-4620 / CBS 123657 / FGSC 9075 / NRRL 31084 / PH-1)</name>
    <name type="common">Wheat head blight fungus</name>
    <name type="synonym">Fusarium graminearum</name>
    <dbReference type="NCBI Taxonomy" id="229533"/>
    <lineage>
        <taxon>Eukaryota</taxon>
        <taxon>Fungi</taxon>
        <taxon>Dikarya</taxon>
        <taxon>Ascomycota</taxon>
        <taxon>Pezizomycotina</taxon>
        <taxon>Sordariomycetes</taxon>
        <taxon>Hypocreomycetidae</taxon>
        <taxon>Hypocreales</taxon>
        <taxon>Nectriaceae</taxon>
        <taxon>Fusarium</taxon>
    </lineage>
</organism>
<dbReference type="Proteomes" id="UP000070720">
    <property type="component" value="Chromosome 2"/>
</dbReference>
<name>I1S5V6_GIBZE</name>
<accession>I1S5V6</accession>
<protein>
    <submittedName>
        <fullName evidence="1">Chromosome 2, complete genome</fullName>
    </submittedName>
</protein>
<reference evidence="1 3" key="4">
    <citation type="journal article" date="2015" name="BMC Genomics">
        <title>The completed genome sequence of the pathogenic ascomycete fungus Fusarium graminearum.</title>
        <authorList>
            <person name="King R."/>
            <person name="Urban M."/>
            <person name="Hammond-Kosack M.C."/>
            <person name="Hassani-Pak K."/>
            <person name="Hammond-Kosack K.E."/>
        </authorList>
    </citation>
    <scope>NUCLEOTIDE SEQUENCE [LARGE SCALE GENOMIC DNA]</scope>
    <source>
        <strain evidence="3">ATCC MYA-4620 / CBS 123657 / FGSC 9075 / NRRL 31084 / PH-1</strain>
        <strain evidence="1">PH-1</strain>
    </source>
</reference>
<reference key="3">
    <citation type="submission" date="2014-02" db="EMBL/GenBank/DDBJ databases">
        <title>A revised Fusarium graminearum genomic reference sequence using whole shotgun re-sequencing.</title>
        <authorList>
            <person name="King R."/>
            <person name="Urban M."/>
            <person name="Hassani-Pak K."/>
            <person name="Hammond-Kosack K."/>
        </authorList>
    </citation>
    <scope>NUCLEOTIDE SEQUENCE</scope>
    <source>
        <strain>PH-1</strain>
    </source>
</reference>
<dbReference type="EMBL" id="HG970333">
    <property type="protein sequence ID" value="CEF79620.1"/>
    <property type="molecule type" value="Genomic_DNA"/>
</dbReference>
<sequence>MPLKVFLWTSEANLYQIACCKPHPTPTPLILNWAPIVANCLDNKFVVRNILENCLVCNKYKVEAGPYHVLLTLGLLCFLQAELSYAGDIKTSKKIWVLSRKETKNLFHDLYLIQISVHIIMRRKAPSLIILADFVSCVIAKSKAGLLRQDLKKRIPVLV</sequence>
<dbReference type="AlphaFoldDB" id="I1S5V6"/>
<dbReference type="HOGENOM" id="CLU_1660917_0_0_1"/>
<dbReference type="EnsemblFungi" id="CEF79620">
    <property type="protein sequence ID" value="CEF79620"/>
    <property type="gene ID" value="FGRRES_12227"/>
</dbReference>
<dbReference type="KEGG" id="fgr:FGSG_12227"/>
<keyword evidence="3" id="KW-1185">Reference proteome</keyword>